<comment type="caution">
    <text evidence="1">The sequence shown here is derived from an EMBL/GenBank/DDBJ whole genome shotgun (WGS) entry which is preliminary data.</text>
</comment>
<evidence type="ECO:0000313" key="2">
    <source>
        <dbReference type="Proteomes" id="UP000539175"/>
    </source>
</evidence>
<dbReference type="Pfam" id="PF04380">
    <property type="entry name" value="BMFP"/>
    <property type="match status" value="1"/>
</dbReference>
<dbReference type="AlphaFoldDB" id="A0A7X0AU17"/>
<keyword evidence="2" id="KW-1185">Reference proteome</keyword>
<protein>
    <submittedName>
        <fullName evidence="1">BMFP domain-containing protein YqiC</fullName>
    </submittedName>
</protein>
<gene>
    <name evidence="1" type="ORF">FHS74_000240</name>
</gene>
<dbReference type="InterPro" id="IPR007475">
    <property type="entry name" value="UbiK"/>
</dbReference>
<reference evidence="1 2" key="1">
    <citation type="submission" date="2020-08" db="EMBL/GenBank/DDBJ databases">
        <title>Genomic Encyclopedia of Type Strains, Phase IV (KMG-IV): sequencing the most valuable type-strain genomes for metagenomic binning, comparative biology and taxonomic classification.</title>
        <authorList>
            <person name="Goeker M."/>
        </authorList>
    </citation>
    <scope>NUCLEOTIDE SEQUENCE [LARGE SCALE GENOMIC DNA]</scope>
    <source>
        <strain evidence="1 2">DSM 22198</strain>
    </source>
</reference>
<evidence type="ECO:0000313" key="1">
    <source>
        <dbReference type="EMBL" id="MBB6249707.1"/>
    </source>
</evidence>
<name>A0A7X0AU17_9PROT</name>
<dbReference type="RefSeq" id="WP_184796680.1">
    <property type="nucleotide sequence ID" value="NZ_JACIIZ010000001.1"/>
</dbReference>
<dbReference type="EMBL" id="JACIIZ010000001">
    <property type="protein sequence ID" value="MBB6249707.1"/>
    <property type="molecule type" value="Genomic_DNA"/>
</dbReference>
<proteinExistence type="predicted"/>
<dbReference type="Proteomes" id="UP000539175">
    <property type="component" value="Unassembled WGS sequence"/>
</dbReference>
<sequence length="103" mass="11156">MQVDNKVLDDLARVAGGAMGAVAGLKNEVETHVRQRLERVLSGLDMVSRDEFEAVKEMAARARAQEDEINRLMALQQALLDRVTHLESVVAKAAAASADDKAV</sequence>
<organism evidence="1 2">
    <name type="scientific">Nitrospirillum iridis</name>
    <dbReference type="NCBI Taxonomy" id="765888"/>
    <lineage>
        <taxon>Bacteria</taxon>
        <taxon>Pseudomonadati</taxon>
        <taxon>Pseudomonadota</taxon>
        <taxon>Alphaproteobacteria</taxon>
        <taxon>Rhodospirillales</taxon>
        <taxon>Azospirillaceae</taxon>
        <taxon>Nitrospirillum</taxon>
    </lineage>
</organism>
<accession>A0A7X0AU17</accession>